<dbReference type="GO" id="GO:0000978">
    <property type="term" value="F:RNA polymerase II cis-regulatory region sequence-specific DNA binding"/>
    <property type="evidence" value="ECO:0007669"/>
    <property type="project" value="TreeGrafter"/>
</dbReference>
<dbReference type="InterPro" id="IPR011598">
    <property type="entry name" value="bHLH_dom"/>
</dbReference>
<evidence type="ECO:0000259" key="6">
    <source>
        <dbReference type="PROSITE" id="PS50888"/>
    </source>
</evidence>
<dbReference type="GO" id="GO:0005634">
    <property type="term" value="C:nucleus"/>
    <property type="evidence" value="ECO:0007669"/>
    <property type="project" value="UniProtKB-SubCell"/>
</dbReference>
<dbReference type="CDD" id="cd11405">
    <property type="entry name" value="bHLHzip_MLXIP_like"/>
    <property type="match status" value="1"/>
</dbReference>
<proteinExistence type="predicted"/>
<evidence type="ECO:0000256" key="2">
    <source>
        <dbReference type="ARBA" id="ARBA00023015"/>
    </source>
</evidence>
<evidence type="ECO:0000313" key="8">
    <source>
        <dbReference type="Proteomes" id="UP000271241"/>
    </source>
</evidence>
<reference evidence="8" key="1">
    <citation type="journal article" date="2018" name="Nat. Microbiol.">
        <title>Leveraging single-cell genomics to expand the fungal tree of life.</title>
        <authorList>
            <person name="Ahrendt S.R."/>
            <person name="Quandt C.A."/>
            <person name="Ciobanu D."/>
            <person name="Clum A."/>
            <person name="Salamov A."/>
            <person name="Andreopoulos B."/>
            <person name="Cheng J.F."/>
            <person name="Woyke T."/>
            <person name="Pelin A."/>
            <person name="Henrissat B."/>
            <person name="Reynolds N.K."/>
            <person name="Benny G.L."/>
            <person name="Smith M.E."/>
            <person name="James T.Y."/>
            <person name="Grigoriev I.V."/>
        </authorList>
    </citation>
    <scope>NUCLEOTIDE SEQUENCE [LARGE SCALE GENOMIC DNA]</scope>
    <source>
        <strain evidence="8">RSA 1356</strain>
    </source>
</reference>
<dbReference type="SMART" id="SM00353">
    <property type="entry name" value="HLH"/>
    <property type="match status" value="1"/>
</dbReference>
<evidence type="ECO:0000256" key="1">
    <source>
        <dbReference type="ARBA" id="ARBA00004123"/>
    </source>
</evidence>
<dbReference type="PANTHER" id="PTHR15741:SF27">
    <property type="entry name" value="TRANSCRIPTION FACTOR AP-4"/>
    <property type="match status" value="1"/>
</dbReference>
<dbReference type="InterPro" id="IPR036638">
    <property type="entry name" value="HLH_DNA-bd_sf"/>
</dbReference>
<dbReference type="PANTHER" id="PTHR15741">
    <property type="entry name" value="BASIC HELIX-LOOP-HELIX ZIP TRANSCRIPTION FACTOR"/>
    <property type="match status" value="1"/>
</dbReference>
<keyword evidence="3" id="KW-0238">DNA-binding</keyword>
<feature type="non-terminal residue" evidence="7">
    <location>
        <position position="79"/>
    </location>
</feature>
<keyword evidence="5" id="KW-0539">Nucleus</keyword>
<sequence>AKKELLTEEQKRVNHIRSEQKRRDAIRHGFQDLSEIVPALHGVRVSKSVMLEEAAAWIAQLETECCQLQNEINMLDTKL</sequence>
<keyword evidence="8" id="KW-1185">Reference proteome</keyword>
<dbReference type="PROSITE" id="PS50888">
    <property type="entry name" value="BHLH"/>
    <property type="match status" value="1"/>
</dbReference>
<dbReference type="SUPFAM" id="SSF47459">
    <property type="entry name" value="HLH, helix-loop-helix DNA-binding domain"/>
    <property type="match status" value="1"/>
</dbReference>
<dbReference type="EMBL" id="KZ992425">
    <property type="protein sequence ID" value="RKP11156.1"/>
    <property type="molecule type" value="Genomic_DNA"/>
</dbReference>
<evidence type="ECO:0000256" key="3">
    <source>
        <dbReference type="ARBA" id="ARBA00023125"/>
    </source>
</evidence>
<accession>A0A4P9XXP0</accession>
<dbReference type="GO" id="GO:0000981">
    <property type="term" value="F:DNA-binding transcription factor activity, RNA polymerase II-specific"/>
    <property type="evidence" value="ECO:0007669"/>
    <property type="project" value="TreeGrafter"/>
</dbReference>
<gene>
    <name evidence="7" type="ORF">THASP1DRAFT_8170</name>
</gene>
<keyword evidence="4" id="KW-0804">Transcription</keyword>
<evidence type="ECO:0000256" key="5">
    <source>
        <dbReference type="ARBA" id="ARBA00023242"/>
    </source>
</evidence>
<feature type="non-terminal residue" evidence="7">
    <location>
        <position position="1"/>
    </location>
</feature>
<dbReference type="Proteomes" id="UP000271241">
    <property type="component" value="Unassembled WGS sequence"/>
</dbReference>
<dbReference type="Pfam" id="PF00010">
    <property type="entry name" value="HLH"/>
    <property type="match status" value="1"/>
</dbReference>
<dbReference type="GO" id="GO:0046983">
    <property type="term" value="F:protein dimerization activity"/>
    <property type="evidence" value="ECO:0007669"/>
    <property type="project" value="InterPro"/>
</dbReference>
<dbReference type="STRING" id="78915.A0A4P9XXP0"/>
<organism evidence="7 8">
    <name type="scientific">Thamnocephalis sphaerospora</name>
    <dbReference type="NCBI Taxonomy" id="78915"/>
    <lineage>
        <taxon>Eukaryota</taxon>
        <taxon>Fungi</taxon>
        <taxon>Fungi incertae sedis</taxon>
        <taxon>Zoopagomycota</taxon>
        <taxon>Zoopagomycotina</taxon>
        <taxon>Zoopagomycetes</taxon>
        <taxon>Zoopagales</taxon>
        <taxon>Sigmoideomycetaceae</taxon>
        <taxon>Thamnocephalis</taxon>
    </lineage>
</organism>
<keyword evidence="2" id="KW-0805">Transcription regulation</keyword>
<protein>
    <submittedName>
        <fullName evidence="7">Myc-type, basic helix-loop-helix domain-containing protein</fullName>
    </submittedName>
</protein>
<evidence type="ECO:0000256" key="4">
    <source>
        <dbReference type="ARBA" id="ARBA00023163"/>
    </source>
</evidence>
<evidence type="ECO:0000313" key="7">
    <source>
        <dbReference type="EMBL" id="RKP11156.1"/>
    </source>
</evidence>
<dbReference type="Gene3D" id="4.10.280.10">
    <property type="entry name" value="Helix-loop-helix DNA-binding domain"/>
    <property type="match status" value="1"/>
</dbReference>
<name>A0A4P9XXP0_9FUNG</name>
<dbReference type="InterPro" id="IPR052207">
    <property type="entry name" value="Max-like/E-box_TFs"/>
</dbReference>
<dbReference type="AlphaFoldDB" id="A0A4P9XXP0"/>
<dbReference type="OrthoDB" id="5778525at2759"/>
<feature type="domain" description="BHLH" evidence="6">
    <location>
        <begin position="10"/>
        <end position="61"/>
    </location>
</feature>
<comment type="subcellular location">
    <subcellularLocation>
        <location evidence="1">Nucleus</location>
    </subcellularLocation>
</comment>